<protein>
    <recommendedName>
        <fullName evidence="1">CHK kinase-like domain-containing protein</fullName>
    </recommendedName>
</protein>
<dbReference type="SUPFAM" id="SSF56112">
    <property type="entry name" value="Protein kinase-like (PK-like)"/>
    <property type="match status" value="1"/>
</dbReference>
<dbReference type="InterPro" id="IPR011009">
    <property type="entry name" value="Kinase-like_dom_sf"/>
</dbReference>
<feature type="domain" description="CHK kinase-like" evidence="1">
    <location>
        <begin position="144"/>
        <end position="338"/>
    </location>
</feature>
<dbReference type="Gene3D" id="3.90.1200.10">
    <property type="match status" value="1"/>
</dbReference>
<dbReference type="Proteomes" id="UP001497623">
    <property type="component" value="Unassembled WGS sequence"/>
</dbReference>
<evidence type="ECO:0000259" key="1">
    <source>
        <dbReference type="SMART" id="SM00587"/>
    </source>
</evidence>
<keyword evidence="3" id="KW-1185">Reference proteome</keyword>
<comment type="caution">
    <text evidence="2">The sequence shown here is derived from an EMBL/GenBank/DDBJ whole genome shotgun (WGS) entry which is preliminary data.</text>
</comment>
<dbReference type="EMBL" id="CAXKWB010021540">
    <property type="protein sequence ID" value="CAL4123251.1"/>
    <property type="molecule type" value="Genomic_DNA"/>
</dbReference>
<sequence length="461" mass="53490">MKAPAQASDISKEWIQYILSDNERAGDSGTTVTVDSFEIGEGCKVGECFIGSILKLHINASISKHYISISPATKKYDLIIKLKGEDPRTDFLFEKAQVYPKEVIMYSNILVEFDYFQKNRANNQYSIYSPKFIYGKCTNDEFVLVMENIKEKGFCLFKREDMFNFEHLKLAVTQLVRLHAVSYSYNQSNSFLERHAEFQKTDSDKYFLGVGSPALFDVLYEILKKEKDKDLAQKIKLNKENLVKQYKEMYNDNNYKLLCLVHGDAHALNMMFKYTDDDENCENPKDIKLLDWQFSHWNTPVSDLQYLIYSSTSREFRKEHLEDILKFYHSTFVEATNNMGVETLEWSYEDFKNDFNRMALYGLIKGINLSFQHHCPELVQQTVIDIQKAINQSNFTKPLKAPLVKLSKNDVLSSSMDSIVNSNMGHSCLLYIKQIINRENENLASRVLGLIYEAEENGLFD</sequence>
<reference evidence="2 3" key="1">
    <citation type="submission" date="2024-05" db="EMBL/GenBank/DDBJ databases">
        <authorList>
            <person name="Wallberg A."/>
        </authorList>
    </citation>
    <scope>NUCLEOTIDE SEQUENCE [LARGE SCALE GENOMIC DNA]</scope>
</reference>
<organism evidence="2 3">
    <name type="scientific">Meganyctiphanes norvegica</name>
    <name type="common">Northern krill</name>
    <name type="synonym">Thysanopoda norvegica</name>
    <dbReference type="NCBI Taxonomy" id="48144"/>
    <lineage>
        <taxon>Eukaryota</taxon>
        <taxon>Metazoa</taxon>
        <taxon>Ecdysozoa</taxon>
        <taxon>Arthropoda</taxon>
        <taxon>Crustacea</taxon>
        <taxon>Multicrustacea</taxon>
        <taxon>Malacostraca</taxon>
        <taxon>Eumalacostraca</taxon>
        <taxon>Eucarida</taxon>
        <taxon>Euphausiacea</taxon>
        <taxon>Euphausiidae</taxon>
        <taxon>Meganyctiphanes</taxon>
    </lineage>
</organism>
<dbReference type="AlphaFoldDB" id="A0AAV2REN8"/>
<accession>A0AAV2REN8</accession>
<proteinExistence type="predicted"/>
<dbReference type="PANTHER" id="PTHR11012">
    <property type="entry name" value="PROTEIN KINASE-LIKE DOMAIN-CONTAINING"/>
    <property type="match status" value="1"/>
</dbReference>
<evidence type="ECO:0000313" key="3">
    <source>
        <dbReference type="Proteomes" id="UP001497623"/>
    </source>
</evidence>
<dbReference type="SMART" id="SM00587">
    <property type="entry name" value="CHK"/>
    <property type="match status" value="1"/>
</dbReference>
<dbReference type="Pfam" id="PF02958">
    <property type="entry name" value="EcKL"/>
    <property type="match status" value="1"/>
</dbReference>
<dbReference type="InterPro" id="IPR015897">
    <property type="entry name" value="CHK_kinase-like"/>
</dbReference>
<name>A0AAV2REN8_MEGNR</name>
<evidence type="ECO:0000313" key="2">
    <source>
        <dbReference type="EMBL" id="CAL4123251.1"/>
    </source>
</evidence>
<dbReference type="PANTHER" id="PTHR11012:SF30">
    <property type="entry name" value="PROTEIN KINASE-LIKE DOMAIN-CONTAINING"/>
    <property type="match status" value="1"/>
</dbReference>
<dbReference type="InterPro" id="IPR004119">
    <property type="entry name" value="EcKL"/>
</dbReference>
<gene>
    <name evidence="2" type="ORF">MNOR_LOCUS23917</name>
</gene>